<organism evidence="2 4">
    <name type="scientific">Paraburkholderia fungorum</name>
    <dbReference type="NCBI Taxonomy" id="134537"/>
    <lineage>
        <taxon>Bacteria</taxon>
        <taxon>Pseudomonadati</taxon>
        <taxon>Pseudomonadota</taxon>
        <taxon>Betaproteobacteria</taxon>
        <taxon>Burkholderiales</taxon>
        <taxon>Burkholderiaceae</taxon>
        <taxon>Paraburkholderia</taxon>
    </lineage>
</organism>
<dbReference type="RefSeq" id="WP_046565215.1">
    <property type="nucleotide sequence ID" value="NZ_CP010025.1"/>
</dbReference>
<evidence type="ECO:0000313" key="3">
    <source>
        <dbReference type="Proteomes" id="UP000032614"/>
    </source>
</evidence>
<dbReference type="EMBL" id="JANSLM010000025">
    <property type="protein sequence ID" value="MDT8843432.1"/>
    <property type="molecule type" value="Genomic_DNA"/>
</dbReference>
<reference evidence="2" key="2">
    <citation type="submission" date="2022-08" db="EMBL/GenBank/DDBJ databases">
        <authorList>
            <person name="Kim S.-J."/>
        </authorList>
    </citation>
    <scope>NUCLEOTIDE SEQUENCE</scope>
    <source>
        <strain evidence="2">KJ</strain>
    </source>
</reference>
<dbReference type="Proteomes" id="UP001246473">
    <property type="component" value="Unassembled WGS sequence"/>
</dbReference>
<dbReference type="GeneID" id="66513938"/>
<evidence type="ECO:0000313" key="1">
    <source>
        <dbReference type="EMBL" id="AJZ56833.1"/>
    </source>
</evidence>
<evidence type="ECO:0000313" key="4">
    <source>
        <dbReference type="Proteomes" id="UP001246473"/>
    </source>
</evidence>
<name>A0AAP5V0Z6_9BURK</name>
<dbReference type="KEGG" id="bfn:OI25_7677"/>
<sequence length="146" mass="15804">MKFASRFVELPEHIAVGIKEFAPGETVARACTIQHEERHVRHVPYPHRCLRGRVERFRPDTVKPPESVATEPVSATTWTSGLEAIRTHPASDVVPAKAYVATETATATGTSSSLLTGKIWTSPVDAGILVCLAAQCVMIIRGSALM</sequence>
<dbReference type="EMBL" id="CP010025">
    <property type="protein sequence ID" value="AJZ56833.1"/>
    <property type="molecule type" value="Genomic_DNA"/>
</dbReference>
<protein>
    <submittedName>
        <fullName evidence="2">Uncharacterized protein</fullName>
    </submittedName>
</protein>
<gene>
    <name evidence="1" type="ORF">OI25_7677</name>
    <name evidence="2" type="ORF">ParKJ_39100</name>
</gene>
<reference evidence="1 3" key="1">
    <citation type="journal article" date="2015" name="Genome Announc.">
        <title>Complete genome sequences for 59 burkholderia isolates, both pathogenic and near neighbor.</title>
        <authorList>
            <person name="Johnson S.L."/>
            <person name="Bishop-Lilly K.A."/>
            <person name="Ladner J.T."/>
            <person name="Daligault H.E."/>
            <person name="Davenport K.W."/>
            <person name="Jaissle J."/>
            <person name="Frey K.G."/>
            <person name="Koroleva G.I."/>
            <person name="Bruce D.C."/>
            <person name="Coyne S.R."/>
            <person name="Broomall S.M."/>
            <person name="Li P.E."/>
            <person name="Teshima H."/>
            <person name="Gibbons H.S."/>
            <person name="Palacios G.F."/>
            <person name="Rosenzweig C.N."/>
            <person name="Redden C.L."/>
            <person name="Xu Y."/>
            <person name="Minogue T.D."/>
            <person name="Chain P.S."/>
        </authorList>
    </citation>
    <scope>NUCLEOTIDE SEQUENCE [LARGE SCALE GENOMIC DNA]</scope>
    <source>
        <strain evidence="1 3">ATCC BAA-463</strain>
    </source>
</reference>
<dbReference type="Proteomes" id="UP000032614">
    <property type="component" value="Chromosome 3"/>
</dbReference>
<proteinExistence type="predicted"/>
<evidence type="ECO:0000313" key="2">
    <source>
        <dbReference type="EMBL" id="MDT8843432.1"/>
    </source>
</evidence>
<dbReference type="AlphaFoldDB" id="A0AAP5V0Z6"/>
<accession>A0AAP5V0Z6</accession>